<dbReference type="GeneID" id="79828855"/>
<sequence length="57" mass="6642">MDNEIIKKYSNEDITVVWKPNVCIHSTICFKGLPGVFDRKRKPLPSFEGNSFRKKTQ</sequence>
<dbReference type="Proteomes" id="UP000294684">
    <property type="component" value="Unassembled WGS sequence"/>
</dbReference>
<accession>A0A4R8MQB2</accession>
<dbReference type="EMBL" id="SORO01000004">
    <property type="protein sequence ID" value="TDY67172.1"/>
    <property type="molecule type" value="Genomic_DNA"/>
</dbReference>
<proteinExistence type="predicted"/>
<comment type="caution">
    <text evidence="2">The sequence shown here is derived from an EMBL/GenBank/DDBJ whole genome shotgun (WGS) entry which is preliminary data.</text>
</comment>
<dbReference type="RefSeq" id="WP_081581538.1">
    <property type="nucleotide sequence ID" value="NZ_SORO01000004.1"/>
</dbReference>
<protein>
    <submittedName>
        <fullName evidence="2">Divergent 4Fe-4S mono-cluster protein</fullName>
    </submittedName>
</protein>
<dbReference type="OrthoDB" id="9793389at2"/>
<dbReference type="InterPro" id="IPR010693">
    <property type="entry name" value="Divergent_4Fe-4S_mono-cluster"/>
</dbReference>
<organism evidence="2 3">
    <name type="scientific">Leptospira meyeri</name>
    <dbReference type="NCBI Taxonomy" id="29508"/>
    <lineage>
        <taxon>Bacteria</taxon>
        <taxon>Pseudomonadati</taxon>
        <taxon>Spirochaetota</taxon>
        <taxon>Spirochaetia</taxon>
        <taxon>Leptospirales</taxon>
        <taxon>Leptospiraceae</taxon>
        <taxon>Leptospira</taxon>
    </lineage>
</organism>
<name>A0A4R8MQB2_LEPME</name>
<keyword evidence="3" id="KW-1185">Reference proteome</keyword>
<dbReference type="AlphaFoldDB" id="A0A4R8MQB2"/>
<evidence type="ECO:0000313" key="2">
    <source>
        <dbReference type="EMBL" id="TDY67172.1"/>
    </source>
</evidence>
<gene>
    <name evidence="2" type="ORF">CLV96_3593</name>
</gene>
<reference evidence="2 3" key="1">
    <citation type="submission" date="2019-03" db="EMBL/GenBank/DDBJ databases">
        <title>Genomic Encyclopedia of Archaeal and Bacterial Type Strains, Phase II (KMG-II): from individual species to whole genera.</title>
        <authorList>
            <person name="Goeker M."/>
        </authorList>
    </citation>
    <scope>NUCLEOTIDE SEQUENCE [LARGE SCALE GENOMIC DNA]</scope>
    <source>
        <strain evidence="2 3">DSM 21537</strain>
    </source>
</reference>
<evidence type="ECO:0000313" key="3">
    <source>
        <dbReference type="Proteomes" id="UP000294684"/>
    </source>
</evidence>
<feature type="domain" description="Divergent 4Fe-4S mono-cluster" evidence="1">
    <location>
        <begin position="9"/>
        <end position="52"/>
    </location>
</feature>
<dbReference type="Pfam" id="PF06902">
    <property type="entry name" value="Fer4_19"/>
    <property type="match status" value="1"/>
</dbReference>
<evidence type="ECO:0000259" key="1">
    <source>
        <dbReference type="Pfam" id="PF06902"/>
    </source>
</evidence>